<keyword evidence="5" id="KW-1185">Reference proteome</keyword>
<dbReference type="OMA" id="WDNIDST"/>
<sequence length="206" mass="23880">MDPENIDWNSIESEFVEDGTYENIKAPKWVDLSAPDELVEEDDEAWFCNSNCKHPKTVEDFFKPTQNSKVKLLRSLSVSEVLSFRATNQRDVMRTKSQKTKPFNFPGKFEENRENNNPNTSHYQPFGKSNVKSKGIPGLKSTFSRRDLFGGRDIVNQITELCSEIKKFGRKGLKKKGGVLDELKQRVRDRDRETKPLIVREDYDEI</sequence>
<proteinExistence type="predicted"/>
<dbReference type="EMBL" id="JAATIP010000177">
    <property type="protein sequence ID" value="KAF4363179.1"/>
    <property type="molecule type" value="Genomic_DNA"/>
</dbReference>
<feature type="region of interest" description="Disordered" evidence="1">
    <location>
        <begin position="95"/>
        <end position="131"/>
    </location>
</feature>
<dbReference type="PANTHER" id="PTHR36373">
    <property type="entry name" value="EXPRESSED PROTEIN"/>
    <property type="match status" value="1"/>
</dbReference>
<organism evidence="2 4">
    <name type="scientific">Cannabis sativa</name>
    <name type="common">Hemp</name>
    <name type="synonym">Marijuana</name>
    <dbReference type="NCBI Taxonomy" id="3483"/>
    <lineage>
        <taxon>Eukaryota</taxon>
        <taxon>Viridiplantae</taxon>
        <taxon>Streptophyta</taxon>
        <taxon>Embryophyta</taxon>
        <taxon>Tracheophyta</taxon>
        <taxon>Spermatophyta</taxon>
        <taxon>Magnoliopsida</taxon>
        <taxon>eudicotyledons</taxon>
        <taxon>Gunneridae</taxon>
        <taxon>Pentapetalae</taxon>
        <taxon>rosids</taxon>
        <taxon>fabids</taxon>
        <taxon>Rosales</taxon>
        <taxon>Cannabaceae</taxon>
        <taxon>Cannabis</taxon>
    </lineage>
</organism>
<reference evidence="4 5" key="1">
    <citation type="journal article" date="2020" name="bioRxiv">
        <title>Sequence and annotation of 42 cannabis genomes reveals extensive copy number variation in cannabinoid synthesis and pathogen resistance genes.</title>
        <authorList>
            <person name="Mckernan K.J."/>
            <person name="Helbert Y."/>
            <person name="Kane L.T."/>
            <person name="Ebling H."/>
            <person name="Zhang L."/>
            <person name="Liu B."/>
            <person name="Eaton Z."/>
            <person name="Mclaughlin S."/>
            <person name="Kingan S."/>
            <person name="Baybayan P."/>
            <person name="Concepcion G."/>
            <person name="Jordan M."/>
            <person name="Riva A."/>
            <person name="Barbazuk W."/>
            <person name="Harkins T."/>
        </authorList>
    </citation>
    <scope>NUCLEOTIDE SEQUENCE [LARGE SCALE GENOMIC DNA]</scope>
    <source>
        <strain evidence="4 5">cv. Jamaican Lion 4</strain>
        <strain evidence="3">Father</strain>
        <strain evidence="2">Mother</strain>
        <tissue evidence="2">Leaf</tissue>
    </source>
</reference>
<dbReference type="AlphaFoldDB" id="A0A7J6EZU5"/>
<evidence type="ECO:0000313" key="3">
    <source>
        <dbReference type="EMBL" id="KAF4396109.1"/>
    </source>
</evidence>
<protein>
    <submittedName>
        <fullName evidence="2">Uncharacterized protein</fullName>
    </submittedName>
</protein>
<dbReference type="Proteomes" id="UP000583929">
    <property type="component" value="Unassembled WGS sequence"/>
</dbReference>
<evidence type="ECO:0000313" key="2">
    <source>
        <dbReference type="EMBL" id="KAF4363179.1"/>
    </source>
</evidence>
<evidence type="ECO:0000256" key="1">
    <source>
        <dbReference type="SAM" id="MobiDB-lite"/>
    </source>
</evidence>
<name>A0A7J6EZU5_CANSA</name>
<accession>A0A803R0X9</accession>
<dbReference type="OrthoDB" id="1924112at2759"/>
<evidence type="ECO:0000313" key="4">
    <source>
        <dbReference type="Proteomes" id="UP000525078"/>
    </source>
</evidence>
<dbReference type="Proteomes" id="UP000525078">
    <property type="component" value="Unassembled WGS sequence"/>
</dbReference>
<dbReference type="EMBL" id="JAATIQ010000037">
    <property type="protein sequence ID" value="KAF4396109.1"/>
    <property type="molecule type" value="Genomic_DNA"/>
</dbReference>
<gene>
    <name evidence="2" type="ORF">F8388_020749</name>
    <name evidence="3" type="ORF">G4B88_020746</name>
</gene>
<evidence type="ECO:0000313" key="5">
    <source>
        <dbReference type="Proteomes" id="UP000583929"/>
    </source>
</evidence>
<comment type="caution">
    <text evidence="2">The sequence shown here is derived from an EMBL/GenBank/DDBJ whole genome shotgun (WGS) entry which is preliminary data.</text>
</comment>
<accession>A0A7J6EZU5</accession>
<dbReference type="PANTHER" id="PTHR36373:SF2">
    <property type="entry name" value="TPX2 CENTRAL DOMAIN-CONTAINING PROTEIN"/>
    <property type="match status" value="1"/>
</dbReference>